<dbReference type="AlphaFoldDB" id="A0A4Y2WXA8"/>
<sequence>MTAKEAFIEEVREEGLVGEEGLLNDVPKESVQARGFFTIDASGCYLDFCRGEGEIIWSGRGSLHRFLMLAWSCVSTRSSVGK</sequence>
<evidence type="ECO:0000313" key="1">
    <source>
        <dbReference type="EMBL" id="GBO42075.1"/>
    </source>
</evidence>
<name>A0A4Y2WXA8_ARAVE</name>
<comment type="caution">
    <text evidence="1">The sequence shown here is derived from an EMBL/GenBank/DDBJ whole genome shotgun (WGS) entry which is preliminary data.</text>
</comment>
<dbReference type="EMBL" id="BGPR01068036">
    <property type="protein sequence ID" value="GBO42075.1"/>
    <property type="molecule type" value="Genomic_DNA"/>
</dbReference>
<protein>
    <submittedName>
        <fullName evidence="1">Uncharacterized protein</fullName>
    </submittedName>
</protein>
<keyword evidence="2" id="KW-1185">Reference proteome</keyword>
<evidence type="ECO:0000313" key="2">
    <source>
        <dbReference type="Proteomes" id="UP000499080"/>
    </source>
</evidence>
<proteinExistence type="predicted"/>
<organism evidence="1 2">
    <name type="scientific">Araneus ventricosus</name>
    <name type="common">Orbweaver spider</name>
    <name type="synonym">Epeira ventricosa</name>
    <dbReference type="NCBI Taxonomy" id="182803"/>
    <lineage>
        <taxon>Eukaryota</taxon>
        <taxon>Metazoa</taxon>
        <taxon>Ecdysozoa</taxon>
        <taxon>Arthropoda</taxon>
        <taxon>Chelicerata</taxon>
        <taxon>Arachnida</taxon>
        <taxon>Araneae</taxon>
        <taxon>Araneomorphae</taxon>
        <taxon>Entelegynae</taxon>
        <taxon>Araneoidea</taxon>
        <taxon>Araneidae</taxon>
        <taxon>Araneus</taxon>
    </lineage>
</organism>
<dbReference type="Proteomes" id="UP000499080">
    <property type="component" value="Unassembled WGS sequence"/>
</dbReference>
<reference evidence="1 2" key="1">
    <citation type="journal article" date="2019" name="Sci. Rep.">
        <title>Orb-weaving spider Araneus ventricosus genome elucidates the spidroin gene catalogue.</title>
        <authorList>
            <person name="Kono N."/>
            <person name="Nakamura H."/>
            <person name="Ohtoshi R."/>
            <person name="Moran D.A.P."/>
            <person name="Shinohara A."/>
            <person name="Yoshida Y."/>
            <person name="Fujiwara M."/>
            <person name="Mori M."/>
            <person name="Tomita M."/>
            <person name="Arakawa K."/>
        </authorList>
    </citation>
    <scope>NUCLEOTIDE SEQUENCE [LARGE SCALE GENOMIC DNA]</scope>
</reference>
<accession>A0A4Y2WXA8</accession>
<gene>
    <name evidence="1" type="ORF">AVEN_124523_1</name>
</gene>